<dbReference type="Gene3D" id="3.30.2350.20">
    <property type="entry name" value="TruD, catalytic domain"/>
    <property type="match status" value="3"/>
</dbReference>
<dbReference type="NCBIfam" id="TIGR00094">
    <property type="entry name" value="tRNA_TruD_broad"/>
    <property type="match status" value="1"/>
</dbReference>
<sequence>MGNSCRCEANRLAKLNQQLRGVRLGNFRYVDKQLNLGELSGNHFEIVLRDVVGSQPEMEKALISLKEKGFINYFGMQRFGNTSVPTHHIGRAVLKNQWEEAINLILLPRPGDDSEWRRHWKETKNAKSTLEKMPFNKRLSLEQQVLKSLTLTGNNFCQAFASIPRNARMLYLHSYQSMVWNTVASKRIPKWGVFRKHRRPGHQKEYKQVAFTPVFLCDHPVLQKYNTSWICPEKVEDETLHKYSFDDIVLPLPGHSVHYPDNEETIFLPGAYRKLVVKPSDVSWSFMKYDDVTKKLIQSDMDRMDGIPEPVPEEDGCKLALKLSFSLPTSAYATMALRELLRTETSASHHAAMTLQSRYNEQAVADA</sequence>
<accession>A0A2G8KZT0</accession>
<dbReference type="Pfam" id="PF01142">
    <property type="entry name" value="TruD"/>
    <property type="match status" value="1"/>
</dbReference>
<dbReference type="AlphaFoldDB" id="A0A2G8KZT0"/>
<reference evidence="4 5" key="1">
    <citation type="journal article" date="2017" name="PLoS Biol.">
        <title>The sea cucumber genome provides insights into morphological evolution and visceral regeneration.</title>
        <authorList>
            <person name="Zhang X."/>
            <person name="Sun L."/>
            <person name="Yuan J."/>
            <person name="Sun Y."/>
            <person name="Gao Y."/>
            <person name="Zhang L."/>
            <person name="Li S."/>
            <person name="Dai H."/>
            <person name="Hamel J.F."/>
            <person name="Liu C."/>
            <person name="Yu Y."/>
            <person name="Liu S."/>
            <person name="Lin W."/>
            <person name="Guo K."/>
            <person name="Jin S."/>
            <person name="Xu P."/>
            <person name="Storey K.B."/>
            <person name="Huan P."/>
            <person name="Zhang T."/>
            <person name="Zhou Y."/>
            <person name="Zhang J."/>
            <person name="Lin C."/>
            <person name="Li X."/>
            <person name="Xing L."/>
            <person name="Huo D."/>
            <person name="Sun M."/>
            <person name="Wang L."/>
            <person name="Mercier A."/>
            <person name="Li F."/>
            <person name="Yang H."/>
            <person name="Xiang J."/>
        </authorList>
    </citation>
    <scope>NUCLEOTIDE SEQUENCE [LARGE SCALE GENOMIC DNA]</scope>
    <source>
        <strain evidence="4">Shaxun</strain>
        <tissue evidence="4">Muscle</tissue>
    </source>
</reference>
<proteinExistence type="inferred from homology"/>
<dbReference type="InterPro" id="IPR042214">
    <property type="entry name" value="TruD_catalytic"/>
</dbReference>
<dbReference type="GO" id="GO:0001522">
    <property type="term" value="P:pseudouridine synthesis"/>
    <property type="evidence" value="ECO:0007669"/>
    <property type="project" value="InterPro"/>
</dbReference>
<dbReference type="InterPro" id="IPR020103">
    <property type="entry name" value="PsdUridine_synth_cat_dom_sf"/>
</dbReference>
<dbReference type="OrthoDB" id="447290at2759"/>
<dbReference type="STRING" id="307972.A0A2G8KZT0"/>
<evidence type="ECO:0000313" key="5">
    <source>
        <dbReference type="Proteomes" id="UP000230750"/>
    </source>
</evidence>
<keyword evidence="2" id="KW-0413">Isomerase</keyword>
<dbReference type="GO" id="GO:0003723">
    <property type="term" value="F:RNA binding"/>
    <property type="evidence" value="ECO:0007669"/>
    <property type="project" value="InterPro"/>
</dbReference>
<dbReference type="Proteomes" id="UP000230750">
    <property type="component" value="Unassembled WGS sequence"/>
</dbReference>
<dbReference type="InterPro" id="IPR001656">
    <property type="entry name" value="PsdUridine_synth_TruD"/>
</dbReference>
<protein>
    <submittedName>
        <fullName evidence="4">Putative pseudouridylate synthase 7-like</fullName>
    </submittedName>
</protein>
<dbReference type="InterPro" id="IPR011760">
    <property type="entry name" value="PsdUridine_synth_TruD_insert"/>
</dbReference>
<evidence type="ECO:0000256" key="1">
    <source>
        <dbReference type="ARBA" id="ARBA00007953"/>
    </source>
</evidence>
<gene>
    <name evidence="4" type="ORF">BSL78_09602</name>
</gene>
<dbReference type="CDD" id="cd02576">
    <property type="entry name" value="PseudoU_synth_ScPUS7"/>
    <property type="match status" value="1"/>
</dbReference>
<dbReference type="GO" id="GO:0005634">
    <property type="term" value="C:nucleus"/>
    <property type="evidence" value="ECO:0007669"/>
    <property type="project" value="TreeGrafter"/>
</dbReference>
<dbReference type="EMBL" id="MRZV01000283">
    <property type="protein sequence ID" value="PIK53508.1"/>
    <property type="molecule type" value="Genomic_DNA"/>
</dbReference>
<comment type="caution">
    <text evidence="4">The sequence shown here is derived from an EMBL/GenBank/DDBJ whole genome shotgun (WGS) entry which is preliminary data.</text>
</comment>
<dbReference type="GO" id="GO:0009982">
    <property type="term" value="F:pseudouridine synthase activity"/>
    <property type="evidence" value="ECO:0007669"/>
    <property type="project" value="InterPro"/>
</dbReference>
<comment type="similarity">
    <text evidence="1">Belongs to the pseudouridine synthase TruD family.</text>
</comment>
<evidence type="ECO:0000256" key="2">
    <source>
        <dbReference type="ARBA" id="ARBA00023235"/>
    </source>
</evidence>
<name>A0A2G8KZT0_STIJA</name>
<evidence type="ECO:0000259" key="3">
    <source>
        <dbReference type="PROSITE" id="PS50984"/>
    </source>
</evidence>
<keyword evidence="5" id="KW-1185">Reference proteome</keyword>
<dbReference type="PANTHER" id="PTHR13326">
    <property type="entry name" value="TRNA PSEUDOURIDINE SYNTHASE D"/>
    <property type="match status" value="1"/>
</dbReference>
<dbReference type="PROSITE" id="PS50984">
    <property type="entry name" value="TRUD"/>
    <property type="match status" value="1"/>
</dbReference>
<dbReference type="PANTHER" id="PTHR13326:SF21">
    <property type="entry name" value="PSEUDOURIDYLATE SYNTHASE PUS7L"/>
    <property type="match status" value="1"/>
</dbReference>
<evidence type="ECO:0000313" key="4">
    <source>
        <dbReference type="EMBL" id="PIK53508.1"/>
    </source>
</evidence>
<organism evidence="4 5">
    <name type="scientific">Stichopus japonicus</name>
    <name type="common">Sea cucumber</name>
    <dbReference type="NCBI Taxonomy" id="307972"/>
    <lineage>
        <taxon>Eukaryota</taxon>
        <taxon>Metazoa</taxon>
        <taxon>Echinodermata</taxon>
        <taxon>Eleutherozoa</taxon>
        <taxon>Echinozoa</taxon>
        <taxon>Holothuroidea</taxon>
        <taxon>Aspidochirotacea</taxon>
        <taxon>Aspidochirotida</taxon>
        <taxon>Stichopodidae</taxon>
        <taxon>Apostichopus</taxon>
    </lineage>
</organism>
<feature type="domain" description="TRUD" evidence="3">
    <location>
        <begin position="69"/>
        <end position="299"/>
    </location>
</feature>
<dbReference type="SUPFAM" id="SSF55120">
    <property type="entry name" value="Pseudouridine synthase"/>
    <property type="match status" value="1"/>
</dbReference>